<evidence type="ECO:0000256" key="1">
    <source>
        <dbReference type="SAM" id="Phobius"/>
    </source>
</evidence>
<dbReference type="InterPro" id="IPR036890">
    <property type="entry name" value="HATPase_C_sf"/>
</dbReference>
<dbReference type="Gene3D" id="3.30.565.10">
    <property type="entry name" value="Histidine kinase-like ATPase, C-terminal domain"/>
    <property type="match status" value="1"/>
</dbReference>
<dbReference type="Pfam" id="PF06580">
    <property type="entry name" value="His_kinase"/>
    <property type="match status" value="1"/>
</dbReference>
<keyword evidence="1" id="KW-0812">Transmembrane</keyword>
<dbReference type="RefSeq" id="WP_014223620.1">
    <property type="nucleotide sequence ID" value="NZ_CAJPTF010000035.1"/>
</dbReference>
<gene>
    <name evidence="4" type="primary">yehU_1</name>
    <name evidence="3" type="ORF">CLI86_06100</name>
    <name evidence="4" type="ORF">TFUB20_00125</name>
</gene>
<evidence type="ECO:0000259" key="2">
    <source>
        <dbReference type="Pfam" id="PF06580"/>
    </source>
</evidence>
<dbReference type="InterPro" id="IPR010559">
    <property type="entry name" value="Sig_transdc_His_kin_internal"/>
</dbReference>
<dbReference type="EMBL" id="FMMM01000012">
    <property type="protein sequence ID" value="SCQ17790.1"/>
    <property type="molecule type" value="Genomic_DNA"/>
</dbReference>
<keyword evidence="1" id="KW-0472">Membrane</keyword>
<reference evidence="3 6" key="2">
    <citation type="submission" date="2017-09" db="EMBL/GenBank/DDBJ databases">
        <title>Phase variable restriction modification systems are present in the genome sequences of periodontal pathogens Prevotella intermedia, Tannerella forsythia and Porphyromonas gingivalis.</title>
        <authorList>
            <person name="Haigh R.D."/>
            <person name="Crawford L."/>
            <person name="Ralph J."/>
            <person name="Wanford J."/>
            <person name="Vartoukian S.R."/>
            <person name="Hijazib K."/>
            <person name="Wade W."/>
            <person name="Oggioni M.R."/>
        </authorList>
    </citation>
    <scope>NUCLEOTIDE SEQUENCE [LARGE SCALE GENOMIC DNA]</scope>
    <source>
        <strain evidence="3 6">WW11663</strain>
    </source>
</reference>
<dbReference type="PANTHER" id="PTHR34220:SF7">
    <property type="entry name" value="SENSOR HISTIDINE KINASE YPDA"/>
    <property type="match status" value="1"/>
</dbReference>
<evidence type="ECO:0000313" key="6">
    <source>
        <dbReference type="Proteomes" id="UP000219259"/>
    </source>
</evidence>
<feature type="transmembrane region" description="Helical" evidence="1">
    <location>
        <begin position="37"/>
        <end position="59"/>
    </location>
</feature>
<keyword evidence="1" id="KW-1133">Transmembrane helix</keyword>
<reference evidence="4 5" key="1">
    <citation type="submission" date="2016-09" db="EMBL/GenBank/DDBJ databases">
        <authorList>
            <person name="Capua I."/>
            <person name="De Benedictis P."/>
            <person name="Joannis T."/>
            <person name="Lombin L.H."/>
            <person name="Cattoli G."/>
        </authorList>
    </citation>
    <scope>NUCLEOTIDE SEQUENCE [LARGE SCALE GENOMIC DNA]</scope>
    <source>
        <strain evidence="4 5">UB20</strain>
    </source>
</reference>
<accession>A0A1D3UCF2</accession>
<dbReference type="GeneID" id="34757572"/>
<evidence type="ECO:0000313" key="3">
    <source>
        <dbReference type="EMBL" id="PDP43931.1"/>
    </source>
</evidence>
<evidence type="ECO:0000313" key="5">
    <source>
        <dbReference type="Proteomes" id="UP000182057"/>
    </source>
</evidence>
<sequence>MKKYYVNNYRQVVFISWTVIIVLLWIQYVYLSSFLTATLLLLVHIPSVYLSVILTNRWFSRAMHGKKLKRFMLHFAAVTLFIAFLLAANFQWMRWAETHGYFPRSRLLTNHISFTVDFLFAIPSVLVINFGFCGLRLLYDHIHLQKTHLETQLHVLQSQINPHFMFNILNHIHTLIQTDVELASSLLLQYAEILRYQLYNSQNTWIRMDQEIRFLKNFVAVEKIRWSDKVHVSCVWEVENNDKQIPPLLLFVLIENAFKYVSRSVSKPNYIRICFTQKGDYVLLDVENSKLDMHDKNKTSGLGLENMKRRLDILYHRNYHLSVRETDTVYHSRLELWQK</sequence>
<dbReference type="OrthoDB" id="9809908at2"/>
<dbReference type="Proteomes" id="UP000182057">
    <property type="component" value="Unassembled WGS sequence"/>
</dbReference>
<dbReference type="PANTHER" id="PTHR34220">
    <property type="entry name" value="SENSOR HISTIDINE KINASE YPDA"/>
    <property type="match status" value="1"/>
</dbReference>
<proteinExistence type="predicted"/>
<dbReference type="GO" id="GO:0000155">
    <property type="term" value="F:phosphorelay sensor kinase activity"/>
    <property type="evidence" value="ECO:0007669"/>
    <property type="project" value="InterPro"/>
</dbReference>
<dbReference type="Proteomes" id="UP000219259">
    <property type="component" value="Unassembled WGS sequence"/>
</dbReference>
<dbReference type="GO" id="GO:0016020">
    <property type="term" value="C:membrane"/>
    <property type="evidence" value="ECO:0007669"/>
    <property type="project" value="InterPro"/>
</dbReference>
<dbReference type="OMA" id="DETENCY"/>
<evidence type="ECO:0000313" key="4">
    <source>
        <dbReference type="EMBL" id="SCQ17790.1"/>
    </source>
</evidence>
<feature type="domain" description="Signal transduction histidine kinase internal region" evidence="2">
    <location>
        <begin position="152"/>
        <end position="229"/>
    </location>
</feature>
<feature type="transmembrane region" description="Helical" evidence="1">
    <location>
        <begin position="71"/>
        <end position="92"/>
    </location>
</feature>
<dbReference type="EC" id="2.7.13.3" evidence="4"/>
<protein>
    <submittedName>
        <fullName evidence="3 4">Histidine kinase</fullName>
        <ecNumber evidence="4">2.7.13.3</ecNumber>
    </submittedName>
</protein>
<dbReference type="EMBL" id="NSLJ01000012">
    <property type="protein sequence ID" value="PDP43931.1"/>
    <property type="molecule type" value="Genomic_DNA"/>
</dbReference>
<dbReference type="InterPro" id="IPR050640">
    <property type="entry name" value="Bact_2-comp_sensor_kinase"/>
</dbReference>
<keyword evidence="4" id="KW-0808">Transferase</keyword>
<dbReference type="SUPFAM" id="SSF55874">
    <property type="entry name" value="ATPase domain of HSP90 chaperone/DNA topoisomerase II/histidine kinase"/>
    <property type="match status" value="1"/>
</dbReference>
<keyword evidence="4" id="KW-0418">Kinase</keyword>
<dbReference type="AlphaFoldDB" id="A0A1D3UCF2"/>
<organism evidence="4 5">
    <name type="scientific">Tannerella forsythia</name>
    <name type="common">Bacteroides forsythus</name>
    <dbReference type="NCBI Taxonomy" id="28112"/>
    <lineage>
        <taxon>Bacteria</taxon>
        <taxon>Pseudomonadati</taxon>
        <taxon>Bacteroidota</taxon>
        <taxon>Bacteroidia</taxon>
        <taxon>Bacteroidales</taxon>
        <taxon>Tannerellaceae</taxon>
        <taxon>Tannerella</taxon>
    </lineage>
</organism>
<feature type="transmembrane region" description="Helical" evidence="1">
    <location>
        <begin position="12"/>
        <end position="31"/>
    </location>
</feature>
<name>A0A1D3UCF2_TANFO</name>
<feature type="transmembrane region" description="Helical" evidence="1">
    <location>
        <begin position="112"/>
        <end position="139"/>
    </location>
</feature>